<evidence type="ECO:0000256" key="5">
    <source>
        <dbReference type="ARBA" id="ARBA00022989"/>
    </source>
</evidence>
<feature type="domain" description="Mechanosensitive ion channel MscS C-terminal" evidence="9">
    <location>
        <begin position="177"/>
        <end position="259"/>
    </location>
</feature>
<dbReference type="InterPro" id="IPR049278">
    <property type="entry name" value="MS_channel_C"/>
</dbReference>
<comment type="similarity">
    <text evidence="2">Belongs to the MscS (TC 1.A.23) family.</text>
</comment>
<evidence type="ECO:0000256" key="6">
    <source>
        <dbReference type="ARBA" id="ARBA00023136"/>
    </source>
</evidence>
<keyword evidence="5 7" id="KW-1133">Transmembrane helix</keyword>
<dbReference type="InterPro" id="IPR006685">
    <property type="entry name" value="MscS_channel_2nd"/>
</dbReference>
<dbReference type="SUPFAM" id="SSF50182">
    <property type="entry name" value="Sm-like ribonucleoproteins"/>
    <property type="match status" value="1"/>
</dbReference>
<dbReference type="InterPro" id="IPR011066">
    <property type="entry name" value="MscS_channel_C_sf"/>
</dbReference>
<feature type="transmembrane region" description="Helical" evidence="7">
    <location>
        <begin position="87"/>
        <end position="118"/>
    </location>
</feature>
<evidence type="ECO:0000259" key="8">
    <source>
        <dbReference type="Pfam" id="PF00924"/>
    </source>
</evidence>
<dbReference type="InterPro" id="IPR023408">
    <property type="entry name" value="MscS_beta-dom_sf"/>
</dbReference>
<protein>
    <submittedName>
        <fullName evidence="11">Mechanosensitive ion channel</fullName>
    </submittedName>
</protein>
<keyword evidence="12" id="KW-1185">Reference proteome</keyword>
<name>A0ABX1GU92_9FLAO</name>
<dbReference type="EMBL" id="JAAWWL010000002">
    <property type="protein sequence ID" value="NKI32621.1"/>
    <property type="molecule type" value="Genomic_DNA"/>
</dbReference>
<evidence type="ECO:0000256" key="2">
    <source>
        <dbReference type="ARBA" id="ARBA00008017"/>
    </source>
</evidence>
<dbReference type="Pfam" id="PF05552">
    <property type="entry name" value="MS_channel_1st_1"/>
    <property type="match status" value="1"/>
</dbReference>
<evidence type="ECO:0000259" key="9">
    <source>
        <dbReference type="Pfam" id="PF21082"/>
    </source>
</evidence>
<dbReference type="InterPro" id="IPR049142">
    <property type="entry name" value="MS_channel_1st"/>
</dbReference>
<dbReference type="InterPro" id="IPR008910">
    <property type="entry name" value="MSC_TM_helix"/>
</dbReference>
<proteinExistence type="inferred from homology"/>
<feature type="transmembrane region" description="Helical" evidence="7">
    <location>
        <begin position="22"/>
        <end position="40"/>
    </location>
</feature>
<organism evidence="11 12">
    <name type="scientific">Croceivirga thetidis</name>
    <dbReference type="NCBI Taxonomy" id="2721623"/>
    <lineage>
        <taxon>Bacteria</taxon>
        <taxon>Pseudomonadati</taxon>
        <taxon>Bacteroidota</taxon>
        <taxon>Flavobacteriia</taxon>
        <taxon>Flavobacteriales</taxon>
        <taxon>Flavobacteriaceae</taxon>
        <taxon>Croceivirga</taxon>
    </lineage>
</organism>
<evidence type="ECO:0000313" key="11">
    <source>
        <dbReference type="EMBL" id="NKI32621.1"/>
    </source>
</evidence>
<keyword evidence="3" id="KW-1003">Cell membrane</keyword>
<accession>A0ABX1GU92</accession>
<dbReference type="InterPro" id="IPR045275">
    <property type="entry name" value="MscS_archaea/bacteria_type"/>
</dbReference>
<dbReference type="Pfam" id="PF00924">
    <property type="entry name" value="MS_channel_2nd"/>
    <property type="match status" value="1"/>
</dbReference>
<keyword evidence="6 7" id="KW-0472">Membrane</keyword>
<evidence type="ECO:0000256" key="4">
    <source>
        <dbReference type="ARBA" id="ARBA00022692"/>
    </source>
</evidence>
<comment type="caution">
    <text evidence="11">The sequence shown here is derived from an EMBL/GenBank/DDBJ whole genome shotgun (WGS) entry which is preliminary data.</text>
</comment>
<dbReference type="Gene3D" id="2.30.30.60">
    <property type="match status" value="1"/>
</dbReference>
<dbReference type="Gene3D" id="3.30.70.100">
    <property type="match status" value="1"/>
</dbReference>
<dbReference type="SUPFAM" id="SSF82689">
    <property type="entry name" value="Mechanosensitive channel protein MscS (YggB), C-terminal domain"/>
    <property type="match status" value="1"/>
</dbReference>
<dbReference type="PANTHER" id="PTHR30221">
    <property type="entry name" value="SMALL-CONDUCTANCE MECHANOSENSITIVE CHANNEL"/>
    <property type="match status" value="1"/>
</dbReference>
<dbReference type="PANTHER" id="PTHR30221:SF1">
    <property type="entry name" value="SMALL-CONDUCTANCE MECHANOSENSITIVE CHANNEL"/>
    <property type="match status" value="1"/>
</dbReference>
<dbReference type="InterPro" id="IPR011014">
    <property type="entry name" value="MscS_channel_TM-2"/>
</dbReference>
<evidence type="ECO:0000256" key="7">
    <source>
        <dbReference type="SAM" id="Phobius"/>
    </source>
</evidence>
<keyword evidence="4 7" id="KW-0812">Transmembrane</keyword>
<dbReference type="SUPFAM" id="SSF82861">
    <property type="entry name" value="Mechanosensitive channel protein MscS (YggB), transmembrane region"/>
    <property type="match status" value="1"/>
</dbReference>
<dbReference type="InterPro" id="IPR010920">
    <property type="entry name" value="LSM_dom_sf"/>
</dbReference>
<dbReference type="Pfam" id="PF21088">
    <property type="entry name" value="MS_channel_1st"/>
    <property type="match status" value="1"/>
</dbReference>
<dbReference type="RefSeq" id="WP_168552809.1">
    <property type="nucleotide sequence ID" value="NZ_JAAWWL010000002.1"/>
</dbReference>
<feature type="transmembrane region" description="Helical" evidence="7">
    <location>
        <begin position="60"/>
        <end position="81"/>
    </location>
</feature>
<dbReference type="Gene3D" id="1.10.287.1260">
    <property type="match status" value="1"/>
</dbReference>
<feature type="domain" description="Mechanosensitive ion channel transmembrane helices 2/3" evidence="10">
    <location>
        <begin position="70"/>
        <end position="103"/>
    </location>
</feature>
<sequence>MEKAQEWINYGLDLAKEFGPKLLTAILIYIVGSWIVKKIVGALRKVMAKSKYDESLQKFLLNLLSWTLKVFLILLVISQLGVDVTTFAAVIAAAGLAVGLALQGSLSNFAGGVLIMIFKPYRIGDLVEAQGVLGVVKEIEIFTTKLTTPENKLAIVPNGAMANGNIINYTAEGKIRVDTVIGVAYEEDIKQVKEVLLEVLTSNPQVLQNPAPSVNVLELADSSVNFAVRPFCKPEDYWDVYFATYEGCKNALDKAGIEIPYPHEVEVKKVYKN</sequence>
<dbReference type="Pfam" id="PF21082">
    <property type="entry name" value="MS_channel_3rd"/>
    <property type="match status" value="1"/>
</dbReference>
<dbReference type="Proteomes" id="UP000718451">
    <property type="component" value="Unassembled WGS sequence"/>
</dbReference>
<comment type="subcellular location">
    <subcellularLocation>
        <location evidence="1">Cell membrane</location>
        <topology evidence="1">Multi-pass membrane protein</topology>
    </subcellularLocation>
</comment>
<evidence type="ECO:0000256" key="1">
    <source>
        <dbReference type="ARBA" id="ARBA00004651"/>
    </source>
</evidence>
<feature type="domain" description="Mechanosensitive ion channel MscS" evidence="8">
    <location>
        <begin position="105"/>
        <end position="170"/>
    </location>
</feature>
<reference evidence="11 12" key="1">
    <citation type="submission" date="2020-04" db="EMBL/GenBank/DDBJ databases">
        <authorList>
            <person name="Yoon J."/>
        </authorList>
    </citation>
    <scope>NUCLEOTIDE SEQUENCE [LARGE SCALE GENOMIC DNA]</scope>
    <source>
        <strain evidence="11 12">DJ-13</strain>
    </source>
</reference>
<gene>
    <name evidence="11" type="ORF">HCU67_11755</name>
</gene>
<evidence type="ECO:0000259" key="10">
    <source>
        <dbReference type="Pfam" id="PF21088"/>
    </source>
</evidence>
<evidence type="ECO:0000313" key="12">
    <source>
        <dbReference type="Proteomes" id="UP000718451"/>
    </source>
</evidence>
<evidence type="ECO:0000256" key="3">
    <source>
        <dbReference type="ARBA" id="ARBA00022475"/>
    </source>
</evidence>